<dbReference type="EMBL" id="FMZO01000002">
    <property type="protein sequence ID" value="SDC42760.1"/>
    <property type="molecule type" value="Genomic_DNA"/>
</dbReference>
<dbReference type="Proteomes" id="UP000198757">
    <property type="component" value="Unassembled WGS sequence"/>
</dbReference>
<evidence type="ECO:0000313" key="1">
    <source>
        <dbReference type="EMBL" id="SDC42760.1"/>
    </source>
</evidence>
<evidence type="ECO:0000313" key="2">
    <source>
        <dbReference type="Proteomes" id="UP000198757"/>
    </source>
</evidence>
<protein>
    <recommendedName>
        <fullName evidence="3">Cro/C1-type HTH DNA-binding domain-containing protein</fullName>
    </recommendedName>
</protein>
<gene>
    <name evidence="1" type="ORF">SAMN04487894_102353</name>
</gene>
<keyword evidence="2" id="KW-1185">Reference proteome</keyword>
<accession>A0A1G6LHN8</accession>
<reference evidence="2" key="1">
    <citation type="submission" date="2016-10" db="EMBL/GenBank/DDBJ databases">
        <authorList>
            <person name="Varghese N."/>
            <person name="Submissions S."/>
        </authorList>
    </citation>
    <scope>NUCLEOTIDE SEQUENCE [LARGE SCALE GENOMIC DNA]</scope>
    <source>
        <strain evidence="2">DSM 25811 / CCM 8410 / LMG 26954 / E90</strain>
    </source>
</reference>
<evidence type="ECO:0008006" key="3">
    <source>
        <dbReference type="Google" id="ProtNLM"/>
    </source>
</evidence>
<proteinExistence type="predicted"/>
<organism evidence="1 2">
    <name type="scientific">Niabella drilacis (strain DSM 25811 / CCM 8410 / CCUG 62505 / LMG 26954 / E90)</name>
    <dbReference type="NCBI Taxonomy" id="1285928"/>
    <lineage>
        <taxon>Bacteria</taxon>
        <taxon>Pseudomonadati</taxon>
        <taxon>Bacteroidota</taxon>
        <taxon>Chitinophagia</taxon>
        <taxon>Chitinophagales</taxon>
        <taxon>Chitinophagaceae</taxon>
        <taxon>Niabella</taxon>
    </lineage>
</organism>
<dbReference type="STRING" id="1285928.SAMN04487894_102353"/>
<sequence>MRGKIRKIFFYKIFICLMLDLSADICNYINKEWIAQWEGSMRSFADEHDVDEKTIRQIADFKKTSYKISLYTLHKMCTARDLTLERFFSLIKR</sequence>
<name>A0A1G6LHN8_NIADE</name>
<dbReference type="AlphaFoldDB" id="A0A1G6LHN8"/>